<reference evidence="5 6" key="1">
    <citation type="submission" date="2024-02" db="EMBL/GenBank/DDBJ databases">
        <title>A draft genome for the cacao thread blight pathogen Marasmius crinis-equi.</title>
        <authorList>
            <person name="Cohen S.P."/>
            <person name="Baruah I.K."/>
            <person name="Amoako-Attah I."/>
            <person name="Bukari Y."/>
            <person name="Meinhardt L.W."/>
            <person name="Bailey B.A."/>
        </authorList>
    </citation>
    <scope>NUCLEOTIDE SEQUENCE [LARGE SCALE GENOMIC DNA]</scope>
    <source>
        <strain evidence="5 6">GH-76</strain>
    </source>
</reference>
<evidence type="ECO:0000259" key="4">
    <source>
        <dbReference type="Pfam" id="PF00248"/>
    </source>
</evidence>
<comment type="caution">
    <text evidence="5">The sequence shown here is derived from an EMBL/GenBank/DDBJ whole genome shotgun (WGS) entry which is preliminary data.</text>
</comment>
<feature type="domain" description="NADP-dependent oxidoreductase" evidence="4">
    <location>
        <begin position="21"/>
        <end position="276"/>
    </location>
</feature>
<gene>
    <name evidence="5" type="ORF">V5O48_011147</name>
</gene>
<organism evidence="5 6">
    <name type="scientific">Marasmius crinis-equi</name>
    <dbReference type="NCBI Taxonomy" id="585013"/>
    <lineage>
        <taxon>Eukaryota</taxon>
        <taxon>Fungi</taxon>
        <taxon>Dikarya</taxon>
        <taxon>Basidiomycota</taxon>
        <taxon>Agaricomycotina</taxon>
        <taxon>Agaricomycetes</taxon>
        <taxon>Agaricomycetidae</taxon>
        <taxon>Agaricales</taxon>
        <taxon>Marasmiineae</taxon>
        <taxon>Marasmiaceae</taxon>
        <taxon>Marasmius</taxon>
    </lineage>
</organism>
<evidence type="ECO:0000256" key="1">
    <source>
        <dbReference type="ARBA" id="ARBA00007905"/>
    </source>
</evidence>
<dbReference type="SUPFAM" id="SSF51430">
    <property type="entry name" value="NAD(P)-linked oxidoreductase"/>
    <property type="match status" value="1"/>
</dbReference>
<dbReference type="InterPro" id="IPR036812">
    <property type="entry name" value="NAD(P)_OxRdtase_dom_sf"/>
</dbReference>
<evidence type="ECO:0000313" key="6">
    <source>
        <dbReference type="Proteomes" id="UP001465976"/>
    </source>
</evidence>
<evidence type="ECO:0000256" key="3">
    <source>
        <dbReference type="ARBA" id="ARBA00023002"/>
    </source>
</evidence>
<dbReference type="PANTHER" id="PTHR43827:SF3">
    <property type="entry name" value="NADP-DEPENDENT OXIDOREDUCTASE DOMAIN-CONTAINING PROTEIN"/>
    <property type="match status" value="1"/>
</dbReference>
<sequence>MSPQPTFTLNDNTPIPWLGFGTGTALYQQDVTETVVNAIRAGVRHLDGAQMYQNEDSLGAGIRESGVPRSELFVTTKLLPNIDFDKESPKSKLVESLKRLGFDYVDLYLIHSPQPAQELGKLKELWKDMEEIKKEGLAKSIGISNFGLKALEETLEVATVVPAANQVEFHPYVWSQVKPIYELCKEKGITIQSYSGLVPVTQAKGGPVDPVLEKAAQRLSKQSGKTVTPGHVLIKWQLQKGVVVVTTSSKVSRLKETLEVPTLPDLTPEEISAIEEEGSKVLKRVWMHDSFKGEF</sequence>
<dbReference type="CDD" id="cd19120">
    <property type="entry name" value="AKR_AKR3C2-3"/>
    <property type="match status" value="1"/>
</dbReference>
<evidence type="ECO:0000313" key="5">
    <source>
        <dbReference type="EMBL" id="KAL0570811.1"/>
    </source>
</evidence>
<keyword evidence="6" id="KW-1185">Reference proteome</keyword>
<evidence type="ECO:0000256" key="2">
    <source>
        <dbReference type="ARBA" id="ARBA00022857"/>
    </source>
</evidence>
<comment type="similarity">
    <text evidence="1">Belongs to the aldo/keto reductase family.</text>
</comment>
<keyword evidence="3" id="KW-0560">Oxidoreductase</keyword>
<dbReference type="InterPro" id="IPR020471">
    <property type="entry name" value="AKR"/>
</dbReference>
<dbReference type="InterPro" id="IPR023210">
    <property type="entry name" value="NADP_OxRdtase_dom"/>
</dbReference>
<dbReference type="Proteomes" id="UP001465976">
    <property type="component" value="Unassembled WGS sequence"/>
</dbReference>
<dbReference type="Pfam" id="PF00248">
    <property type="entry name" value="Aldo_ket_red"/>
    <property type="match status" value="1"/>
</dbReference>
<dbReference type="InterPro" id="IPR044494">
    <property type="entry name" value="AKR3C2/3"/>
</dbReference>
<accession>A0ABR3F6D7</accession>
<dbReference type="Gene3D" id="3.20.20.100">
    <property type="entry name" value="NADP-dependent oxidoreductase domain"/>
    <property type="match status" value="1"/>
</dbReference>
<dbReference type="PRINTS" id="PR00069">
    <property type="entry name" value="ALDKETRDTASE"/>
</dbReference>
<dbReference type="PIRSF" id="PIRSF000097">
    <property type="entry name" value="AKR"/>
    <property type="match status" value="1"/>
</dbReference>
<keyword evidence="2" id="KW-0521">NADP</keyword>
<dbReference type="PANTHER" id="PTHR43827">
    <property type="entry name" value="2,5-DIKETO-D-GLUCONIC ACID REDUCTASE"/>
    <property type="match status" value="1"/>
</dbReference>
<protein>
    <recommendedName>
        <fullName evidence="4">NADP-dependent oxidoreductase domain-containing protein</fullName>
    </recommendedName>
</protein>
<dbReference type="InterPro" id="IPR018170">
    <property type="entry name" value="Aldo/ket_reductase_CS"/>
</dbReference>
<dbReference type="EMBL" id="JBAHYK010000869">
    <property type="protein sequence ID" value="KAL0570811.1"/>
    <property type="molecule type" value="Genomic_DNA"/>
</dbReference>
<name>A0ABR3F6D7_9AGAR</name>
<dbReference type="PROSITE" id="PS00062">
    <property type="entry name" value="ALDOKETO_REDUCTASE_2"/>
    <property type="match status" value="1"/>
</dbReference>
<proteinExistence type="inferred from homology"/>